<name>A0A9N8D782_9STRA</name>
<gene>
    <name evidence="3" type="ORF">SEMRO_25_G017350.1</name>
</gene>
<dbReference type="Pfam" id="PF03692">
    <property type="entry name" value="CxxCxxCC"/>
    <property type="match status" value="1"/>
</dbReference>
<dbReference type="EMBL" id="CAICTM010000025">
    <property type="protein sequence ID" value="CAB9497792.1"/>
    <property type="molecule type" value="Genomic_DNA"/>
</dbReference>
<reference evidence="3" key="1">
    <citation type="submission" date="2020-06" db="EMBL/GenBank/DDBJ databases">
        <authorList>
            <consortium name="Plant Systems Biology data submission"/>
        </authorList>
    </citation>
    <scope>NUCLEOTIDE SEQUENCE</scope>
    <source>
        <strain evidence="3">D6</strain>
    </source>
</reference>
<comment type="caution">
    <text evidence="3">The sequence shown here is derived from an EMBL/GenBank/DDBJ whole genome shotgun (WGS) entry which is preliminary data.</text>
</comment>
<dbReference type="PANTHER" id="PTHR35866:SF1">
    <property type="entry name" value="YKGJ FAMILY CYSTEINE CLUSTER PROTEIN"/>
    <property type="match status" value="1"/>
</dbReference>
<dbReference type="OrthoDB" id="411785at2759"/>
<evidence type="ECO:0000313" key="4">
    <source>
        <dbReference type="Proteomes" id="UP001153069"/>
    </source>
</evidence>
<accession>A0A9N8D782</accession>
<keyword evidence="2" id="KW-0732">Signal</keyword>
<protein>
    <submittedName>
        <fullName evidence="3">Pfam:UPF0153</fullName>
    </submittedName>
</protein>
<dbReference type="AlphaFoldDB" id="A0A9N8D782"/>
<dbReference type="PANTHER" id="PTHR35866">
    <property type="entry name" value="PUTATIVE-RELATED"/>
    <property type="match status" value="1"/>
</dbReference>
<keyword evidence="4" id="KW-1185">Reference proteome</keyword>
<feature type="signal peptide" evidence="2">
    <location>
        <begin position="1"/>
        <end position="21"/>
    </location>
</feature>
<sequence length="311" mass="36299">MTVLFSWCLVTSTLLASTSMAFLVVSRRPRRIPTFQKYFSQRGHASSSTRTFTTTDSDTINWNDDTNNDNNTDAYWLRQIQKQGEARKEYQWFRQMSSLPFECTGCGKCCKTKGNVYMTPEEHQQAADLLDMSKQEFIQHYASHTLLEDSTTNPGEEEERMWIRLRDHSTTTTTTTTNKDHQHGCIFLQDDNTCRIYDARPIQCSTYPFWPNILASQQAWNDEVRRPDDDNDDNHDDNHQKIPLWTKEQGGCEGMKLVVTDDDDDDDKLDDADDQSSVSVPREQVYEQAFWYEHDDRRFPRGKEIRVKPTS</sequence>
<dbReference type="InterPro" id="IPR005358">
    <property type="entry name" value="Puta_zinc/iron-chelating_dom"/>
</dbReference>
<evidence type="ECO:0000313" key="3">
    <source>
        <dbReference type="EMBL" id="CAB9497792.1"/>
    </source>
</evidence>
<evidence type="ECO:0000256" key="2">
    <source>
        <dbReference type="SAM" id="SignalP"/>
    </source>
</evidence>
<feature type="region of interest" description="Disordered" evidence="1">
    <location>
        <begin position="224"/>
        <end position="283"/>
    </location>
</feature>
<evidence type="ECO:0000256" key="1">
    <source>
        <dbReference type="SAM" id="MobiDB-lite"/>
    </source>
</evidence>
<proteinExistence type="predicted"/>
<feature type="compositionally biased region" description="Acidic residues" evidence="1">
    <location>
        <begin position="260"/>
        <end position="274"/>
    </location>
</feature>
<organism evidence="3 4">
    <name type="scientific">Seminavis robusta</name>
    <dbReference type="NCBI Taxonomy" id="568900"/>
    <lineage>
        <taxon>Eukaryota</taxon>
        <taxon>Sar</taxon>
        <taxon>Stramenopiles</taxon>
        <taxon>Ochrophyta</taxon>
        <taxon>Bacillariophyta</taxon>
        <taxon>Bacillariophyceae</taxon>
        <taxon>Bacillariophycidae</taxon>
        <taxon>Naviculales</taxon>
        <taxon>Naviculaceae</taxon>
        <taxon>Seminavis</taxon>
    </lineage>
</organism>
<dbReference type="Proteomes" id="UP001153069">
    <property type="component" value="Unassembled WGS sequence"/>
</dbReference>
<feature type="chain" id="PRO_5040389253" evidence="2">
    <location>
        <begin position="22"/>
        <end position="311"/>
    </location>
</feature>